<keyword evidence="1" id="KW-0812">Transmembrane</keyword>
<comment type="caution">
    <text evidence="2">The sequence shown here is derived from an EMBL/GenBank/DDBJ whole genome shotgun (WGS) entry which is preliminary data.</text>
</comment>
<sequence length="39" mass="3979">GLNSPLILVVVCNVVVFVENVGLLGQIAVPGFIGRAGPF</sequence>
<evidence type="ECO:0000256" key="1">
    <source>
        <dbReference type="SAM" id="Phobius"/>
    </source>
</evidence>
<dbReference type="AlphaFoldDB" id="X0UHM8"/>
<reference evidence="2" key="1">
    <citation type="journal article" date="2014" name="Front. Microbiol.">
        <title>High frequency of phylogenetically diverse reductive dehalogenase-homologous genes in deep subseafloor sedimentary metagenomes.</title>
        <authorList>
            <person name="Kawai M."/>
            <person name="Futagami T."/>
            <person name="Toyoda A."/>
            <person name="Takaki Y."/>
            <person name="Nishi S."/>
            <person name="Hori S."/>
            <person name="Arai W."/>
            <person name="Tsubouchi T."/>
            <person name="Morono Y."/>
            <person name="Uchiyama I."/>
            <person name="Ito T."/>
            <person name="Fujiyama A."/>
            <person name="Inagaki F."/>
            <person name="Takami H."/>
        </authorList>
    </citation>
    <scope>NUCLEOTIDE SEQUENCE</scope>
    <source>
        <strain evidence="2">Expedition CK06-06</strain>
    </source>
</reference>
<gene>
    <name evidence="2" type="ORF">S01H1_34619</name>
</gene>
<name>X0UHM8_9ZZZZ</name>
<organism evidence="2">
    <name type="scientific">marine sediment metagenome</name>
    <dbReference type="NCBI Taxonomy" id="412755"/>
    <lineage>
        <taxon>unclassified sequences</taxon>
        <taxon>metagenomes</taxon>
        <taxon>ecological metagenomes</taxon>
    </lineage>
</organism>
<feature type="transmembrane region" description="Helical" evidence="1">
    <location>
        <begin position="6"/>
        <end position="33"/>
    </location>
</feature>
<feature type="non-terminal residue" evidence="2">
    <location>
        <position position="1"/>
    </location>
</feature>
<keyword evidence="1" id="KW-0472">Membrane</keyword>
<proteinExistence type="predicted"/>
<dbReference type="EMBL" id="BARS01021565">
    <property type="protein sequence ID" value="GAG05080.1"/>
    <property type="molecule type" value="Genomic_DNA"/>
</dbReference>
<accession>X0UHM8</accession>
<protein>
    <submittedName>
        <fullName evidence="2">Uncharacterized protein</fullName>
    </submittedName>
</protein>
<evidence type="ECO:0000313" key="2">
    <source>
        <dbReference type="EMBL" id="GAG05080.1"/>
    </source>
</evidence>
<keyword evidence="1" id="KW-1133">Transmembrane helix</keyword>